<dbReference type="InParanoid" id="A0A1S0TVJ5"/>
<reference evidence="1" key="1">
    <citation type="submission" date="2012-04" db="EMBL/GenBank/DDBJ databases">
        <title>The Genome Sequence of Loa loa.</title>
        <authorList>
            <consortium name="The Broad Institute Genome Sequencing Platform"/>
            <consortium name="Broad Institute Genome Sequencing Center for Infectious Disease"/>
            <person name="Nutman T.B."/>
            <person name="Fink D.L."/>
            <person name="Russ C."/>
            <person name="Young S."/>
            <person name="Zeng Q."/>
            <person name="Gargeya S."/>
            <person name="Alvarado L."/>
            <person name="Berlin A."/>
            <person name="Chapman S.B."/>
            <person name="Chen Z."/>
            <person name="Freedman E."/>
            <person name="Gellesch M."/>
            <person name="Goldberg J."/>
            <person name="Griggs A."/>
            <person name="Gujja S."/>
            <person name="Heilman E.R."/>
            <person name="Heiman D."/>
            <person name="Howarth C."/>
            <person name="Mehta T."/>
            <person name="Neiman D."/>
            <person name="Pearson M."/>
            <person name="Roberts A."/>
            <person name="Saif S."/>
            <person name="Shea T."/>
            <person name="Shenoy N."/>
            <person name="Sisk P."/>
            <person name="Stolte C."/>
            <person name="Sykes S."/>
            <person name="White J."/>
            <person name="Yandava C."/>
            <person name="Haas B."/>
            <person name="Henn M.R."/>
            <person name="Nusbaum C."/>
            <person name="Birren B."/>
        </authorList>
    </citation>
    <scope>NUCLEOTIDE SEQUENCE [LARGE SCALE GENOMIC DNA]</scope>
</reference>
<dbReference type="AlphaFoldDB" id="A0A1S0TVJ5"/>
<accession>A0A1S0TVJ5</accession>
<protein>
    <submittedName>
        <fullName evidence="1">Uncharacterized protein</fullName>
    </submittedName>
</protein>
<dbReference type="KEGG" id="loa:LOAG_07522"/>
<dbReference type="CTD" id="9944946"/>
<evidence type="ECO:0000313" key="1">
    <source>
        <dbReference type="EMBL" id="EFO20963.1"/>
    </source>
</evidence>
<dbReference type="EMBL" id="JH712108">
    <property type="protein sequence ID" value="EFO20963.1"/>
    <property type="molecule type" value="Genomic_DNA"/>
</dbReference>
<gene>
    <name evidence="1" type="ORF">LOAG_07522</name>
</gene>
<name>A0A1S0TVJ5_LOALO</name>
<proteinExistence type="predicted"/>
<sequence>MWLLVQCGEANMHSGRKMADVVLGKRGTSIDVGEARRGAGTACCRECRRGGRIGRRLRESADQLKDNP</sequence>
<organism evidence="1">
    <name type="scientific">Loa loa</name>
    <name type="common">Eye worm</name>
    <name type="synonym">Filaria loa</name>
    <dbReference type="NCBI Taxonomy" id="7209"/>
    <lineage>
        <taxon>Eukaryota</taxon>
        <taxon>Metazoa</taxon>
        <taxon>Ecdysozoa</taxon>
        <taxon>Nematoda</taxon>
        <taxon>Chromadorea</taxon>
        <taxon>Rhabditida</taxon>
        <taxon>Spirurina</taxon>
        <taxon>Spiruromorpha</taxon>
        <taxon>Filarioidea</taxon>
        <taxon>Onchocercidae</taxon>
        <taxon>Loa</taxon>
    </lineage>
</organism>
<dbReference type="GeneID" id="9944946"/>
<dbReference type="RefSeq" id="XP_003143106.1">
    <property type="nucleotide sequence ID" value="XM_003143058.1"/>
</dbReference>